<dbReference type="Gene3D" id="3.30.70.960">
    <property type="entry name" value="SEA domain"/>
    <property type="match status" value="1"/>
</dbReference>
<evidence type="ECO:0000313" key="9">
    <source>
        <dbReference type="RefSeq" id="XP_025070068.1"/>
    </source>
</evidence>
<sequence>METVNGHVPEQGYQVIELQEAREELNEEEDEAKSKDPLKPEESTKSKERIWRPCSKVVFWKCKLWMLILAVFLVILLLITLSLILYSEVYIDEDEYWDPDLVSSGNHHNFSGTLKVQCSAGTAYSEDLTKKLTDIYKSSPALGRYFVSAHVVSFSDENATASYQLLFSLPPVTEEFMKYTMSKDFVMNVLRQNILDEEDSYDKGAFDCTKIRLDPDSLTLT</sequence>
<evidence type="ECO:0000313" key="8">
    <source>
        <dbReference type="RefSeq" id="XP_025070067.1"/>
    </source>
</evidence>
<organism evidence="3 8">
    <name type="scientific">Alligator sinensis</name>
    <name type="common">Chinese alligator</name>
    <dbReference type="NCBI Taxonomy" id="38654"/>
    <lineage>
        <taxon>Eukaryota</taxon>
        <taxon>Metazoa</taxon>
        <taxon>Chordata</taxon>
        <taxon>Craniata</taxon>
        <taxon>Vertebrata</taxon>
        <taxon>Euteleostomi</taxon>
        <taxon>Archelosauria</taxon>
        <taxon>Archosauria</taxon>
        <taxon>Crocodylia</taxon>
        <taxon>Alligatoridae</taxon>
        <taxon>Alligatorinae</taxon>
        <taxon>Alligator</taxon>
    </lineage>
</organism>
<keyword evidence="2 4" id="KW-0812">Transmembrane</keyword>
<dbReference type="SUPFAM" id="SSF82671">
    <property type="entry name" value="SEA domain"/>
    <property type="match status" value="1"/>
</dbReference>
<keyword evidence="3" id="KW-1185">Reference proteome</keyword>
<evidence type="ECO:0000313" key="6">
    <source>
        <dbReference type="RefSeq" id="XP_025070065.1"/>
    </source>
</evidence>
<evidence type="ECO:0000313" key="10">
    <source>
        <dbReference type="RefSeq" id="XP_025070069.1"/>
    </source>
</evidence>
<reference evidence="4 5" key="1">
    <citation type="submission" date="2025-04" db="UniProtKB">
        <authorList>
            <consortium name="RefSeq"/>
        </authorList>
    </citation>
    <scope>IDENTIFICATION</scope>
</reference>
<feature type="transmembrane region" description="Helical" evidence="2">
    <location>
        <begin position="64"/>
        <end position="86"/>
    </location>
</feature>
<evidence type="ECO:0000256" key="1">
    <source>
        <dbReference type="SAM" id="MobiDB-lite"/>
    </source>
</evidence>
<dbReference type="InterPro" id="IPR036364">
    <property type="entry name" value="SEA_dom_sf"/>
</dbReference>
<evidence type="ECO:0000313" key="5">
    <source>
        <dbReference type="RefSeq" id="XP_025070064.1"/>
    </source>
</evidence>
<evidence type="ECO:0000256" key="2">
    <source>
        <dbReference type="SAM" id="Phobius"/>
    </source>
</evidence>
<keyword evidence="2" id="KW-0472">Membrane</keyword>
<accession>A0A1U8DED6</accession>
<dbReference type="eggNOG" id="ENOG502S6A0">
    <property type="taxonomic scope" value="Eukaryota"/>
</dbReference>
<dbReference type="RefSeq" id="XP_014379614.1">
    <property type="nucleotide sequence ID" value="XM_014524128.2"/>
</dbReference>
<dbReference type="InterPro" id="IPR033223">
    <property type="entry name" value="TTMP"/>
</dbReference>
<dbReference type="PANTHER" id="PTHR14636">
    <property type="entry name" value="TPA-INDUCED TRANSMEMBRANE PROTEIN"/>
    <property type="match status" value="1"/>
</dbReference>
<proteinExistence type="predicted"/>
<dbReference type="CTD" id="109305597"/>
<dbReference type="RefSeq" id="XP_025070064.1">
    <property type="nucleotide sequence ID" value="XM_025214279.1"/>
</dbReference>
<feature type="region of interest" description="Disordered" evidence="1">
    <location>
        <begin position="22"/>
        <end position="44"/>
    </location>
</feature>
<protein>
    <submittedName>
        <fullName evidence="4 5">TPA-induced transmembrane protein isoform X1</fullName>
    </submittedName>
</protein>
<evidence type="ECO:0000313" key="3">
    <source>
        <dbReference type="Proteomes" id="UP000189705"/>
    </source>
</evidence>
<name>A0A1U8DED6_ALLSI</name>
<dbReference type="RefSeq" id="XP_025070066.1">
    <property type="nucleotide sequence ID" value="XM_025214281.1"/>
</dbReference>
<feature type="compositionally biased region" description="Basic and acidic residues" evidence="1">
    <location>
        <begin position="32"/>
        <end position="44"/>
    </location>
</feature>
<dbReference type="RefSeq" id="XP_025070067.1">
    <property type="nucleotide sequence ID" value="XM_025214282.1"/>
</dbReference>
<dbReference type="RefSeq" id="XP_025070068.1">
    <property type="nucleotide sequence ID" value="XM_025214283.1"/>
</dbReference>
<dbReference type="RefSeq" id="XP_025070069.1">
    <property type="nucleotide sequence ID" value="XM_025214284.1"/>
</dbReference>
<dbReference type="KEGG" id="asn:102384804"/>
<keyword evidence="2" id="KW-1133">Transmembrane helix</keyword>
<evidence type="ECO:0000313" key="7">
    <source>
        <dbReference type="RefSeq" id="XP_025070066.1"/>
    </source>
</evidence>
<dbReference type="Proteomes" id="UP000189705">
    <property type="component" value="Unplaced"/>
</dbReference>
<dbReference type="GeneID" id="102384804"/>
<dbReference type="RefSeq" id="XP_025070065.1">
    <property type="nucleotide sequence ID" value="XM_025214280.1"/>
</dbReference>
<dbReference type="AlphaFoldDB" id="A0A1U8DED6"/>
<dbReference type="PANTHER" id="PTHR14636:SF1">
    <property type="entry name" value="TPA-INDUCED TRANSMEMBRANE PROTEIN"/>
    <property type="match status" value="1"/>
</dbReference>
<evidence type="ECO:0000313" key="4">
    <source>
        <dbReference type="RefSeq" id="XP_014379614.1"/>
    </source>
</evidence>
<gene>
    <name evidence="4 5 6 7 8 9 10" type="primary">CUNH3orf52</name>
</gene>